<sequence length="59" mass="6679">MRKYQSSPAVQSRQIDLEMKSVQHEVDIGDIGDDPKGKTHHKTSNPQVENGVRTPDEYT</sequence>
<proteinExistence type="predicted"/>
<evidence type="ECO:0000313" key="5">
    <source>
        <dbReference type="Proteomes" id="UP000324748"/>
    </source>
</evidence>
<evidence type="ECO:0000256" key="1">
    <source>
        <dbReference type="SAM" id="MobiDB-lite"/>
    </source>
</evidence>
<gene>
    <name evidence="3" type="ORF">PGT21_000973</name>
    <name evidence="2" type="ORF">PGT21_001020</name>
    <name evidence="4" type="ORF">PGTUg99_028943</name>
</gene>
<reference evidence="5 6" key="1">
    <citation type="submission" date="2019-05" db="EMBL/GenBank/DDBJ databases">
        <title>Emergence of the Ug99 lineage of the wheat stem rust pathogen through somatic hybridization.</title>
        <authorList>
            <person name="Li F."/>
            <person name="Upadhyaya N.M."/>
            <person name="Sperschneider J."/>
            <person name="Matny O."/>
            <person name="Nguyen-Phuc H."/>
            <person name="Mago R."/>
            <person name="Raley C."/>
            <person name="Miller M.E."/>
            <person name="Silverstein K.A.T."/>
            <person name="Henningsen E."/>
            <person name="Hirsch C.D."/>
            <person name="Visser B."/>
            <person name="Pretorius Z.A."/>
            <person name="Steffenson B.J."/>
            <person name="Schwessinger B."/>
            <person name="Dodds P.N."/>
            <person name="Figueroa M."/>
        </authorList>
    </citation>
    <scope>NUCLEOTIDE SEQUENCE [LARGE SCALE GENOMIC DNA]</scope>
    <source>
        <strain evidence="2">21-0</strain>
        <strain evidence="4 6">Ug99</strain>
    </source>
</reference>
<dbReference type="EMBL" id="VSWC01000027">
    <property type="protein sequence ID" value="KAA1109866.1"/>
    <property type="molecule type" value="Genomic_DNA"/>
</dbReference>
<evidence type="ECO:0000313" key="4">
    <source>
        <dbReference type="EMBL" id="KAA1137904.1"/>
    </source>
</evidence>
<dbReference type="Proteomes" id="UP000324748">
    <property type="component" value="Unassembled WGS sequence"/>
</dbReference>
<feature type="region of interest" description="Disordered" evidence="1">
    <location>
        <begin position="1"/>
        <end position="59"/>
    </location>
</feature>
<dbReference type="AlphaFoldDB" id="A0A5B0LTF1"/>
<evidence type="ECO:0000313" key="2">
    <source>
        <dbReference type="EMBL" id="KAA1067326.1"/>
    </source>
</evidence>
<dbReference type="EMBL" id="VSWC01000184">
    <property type="protein sequence ID" value="KAA1067326.1"/>
    <property type="molecule type" value="Genomic_DNA"/>
</dbReference>
<dbReference type="EMBL" id="VDEP01000005">
    <property type="protein sequence ID" value="KAA1137904.1"/>
    <property type="molecule type" value="Genomic_DNA"/>
</dbReference>
<feature type="compositionally biased region" description="Basic and acidic residues" evidence="1">
    <location>
        <begin position="15"/>
        <end position="37"/>
    </location>
</feature>
<feature type="compositionally biased region" description="Polar residues" evidence="1">
    <location>
        <begin position="1"/>
        <end position="14"/>
    </location>
</feature>
<dbReference type="Proteomes" id="UP000325313">
    <property type="component" value="Unassembled WGS sequence"/>
</dbReference>
<organism evidence="2 5">
    <name type="scientific">Puccinia graminis f. sp. tritici</name>
    <dbReference type="NCBI Taxonomy" id="56615"/>
    <lineage>
        <taxon>Eukaryota</taxon>
        <taxon>Fungi</taxon>
        <taxon>Dikarya</taxon>
        <taxon>Basidiomycota</taxon>
        <taxon>Pucciniomycotina</taxon>
        <taxon>Pucciniomycetes</taxon>
        <taxon>Pucciniales</taxon>
        <taxon>Pucciniaceae</taxon>
        <taxon>Puccinia</taxon>
    </lineage>
</organism>
<evidence type="ECO:0000313" key="6">
    <source>
        <dbReference type="Proteomes" id="UP000325313"/>
    </source>
</evidence>
<accession>A0A5B0LTF1</accession>
<keyword evidence="5" id="KW-1185">Reference proteome</keyword>
<protein>
    <submittedName>
        <fullName evidence="2">Uncharacterized protein</fullName>
    </submittedName>
</protein>
<comment type="caution">
    <text evidence="2">The sequence shown here is derived from an EMBL/GenBank/DDBJ whole genome shotgun (WGS) entry which is preliminary data.</text>
</comment>
<evidence type="ECO:0000313" key="3">
    <source>
        <dbReference type="EMBL" id="KAA1109866.1"/>
    </source>
</evidence>
<name>A0A5B0LTF1_PUCGR</name>